<evidence type="ECO:0000313" key="5">
    <source>
        <dbReference type="Proteomes" id="UP000007347"/>
    </source>
</evidence>
<dbReference type="PANTHER" id="PTHR12526">
    <property type="entry name" value="GLYCOSYLTRANSFERASE"/>
    <property type="match status" value="1"/>
</dbReference>
<dbReference type="Proteomes" id="UP000007347">
    <property type="component" value="Chromosome"/>
</dbReference>
<gene>
    <name evidence="4" type="ordered locus">TOL2_C08150</name>
</gene>
<dbReference type="KEGG" id="dto:TOL2_C08150"/>
<dbReference type="HOGENOM" id="CLU_053837_0_0_7"/>
<evidence type="ECO:0000256" key="2">
    <source>
        <dbReference type="ARBA" id="ARBA00022679"/>
    </source>
</evidence>
<organism evidence="4 5">
    <name type="scientific">Desulfobacula toluolica (strain DSM 7467 / Tol2)</name>
    <dbReference type="NCBI Taxonomy" id="651182"/>
    <lineage>
        <taxon>Bacteria</taxon>
        <taxon>Pseudomonadati</taxon>
        <taxon>Thermodesulfobacteriota</taxon>
        <taxon>Desulfobacteria</taxon>
        <taxon>Desulfobacterales</taxon>
        <taxon>Desulfobacteraceae</taxon>
        <taxon>Desulfobacula</taxon>
    </lineage>
</organism>
<reference evidence="4 5" key="1">
    <citation type="journal article" date="2013" name="Environ. Microbiol.">
        <title>Complete genome, catabolic sub-proteomes and key-metabolites of Desulfobacula toluolica Tol2, a marine, aromatic compound-degrading, sulfate-reducing bacterium.</title>
        <authorList>
            <person name="Wohlbrand L."/>
            <person name="Jacob J.H."/>
            <person name="Kube M."/>
            <person name="Mussmann M."/>
            <person name="Jarling R."/>
            <person name="Beck A."/>
            <person name="Amann R."/>
            <person name="Wilkes H."/>
            <person name="Reinhardt R."/>
            <person name="Rabus R."/>
        </authorList>
    </citation>
    <scope>NUCLEOTIDE SEQUENCE [LARGE SCALE GENOMIC DNA]</scope>
    <source>
        <strain evidence="5">DSM 7467 / Tol2</strain>
    </source>
</reference>
<accession>K0NGL9</accession>
<feature type="domain" description="Glycosyl transferase family 1" evidence="3">
    <location>
        <begin position="224"/>
        <end position="394"/>
    </location>
</feature>
<keyword evidence="1" id="KW-0328">Glycosyltransferase</keyword>
<evidence type="ECO:0000313" key="4">
    <source>
        <dbReference type="EMBL" id="CCK78983.1"/>
    </source>
</evidence>
<dbReference type="STRING" id="651182.TOL2_C08150"/>
<dbReference type="OrthoDB" id="267270at2"/>
<dbReference type="EMBL" id="FO203503">
    <property type="protein sequence ID" value="CCK78983.1"/>
    <property type="molecule type" value="Genomic_DNA"/>
</dbReference>
<dbReference type="RefSeq" id="WP_014956335.1">
    <property type="nucleotide sequence ID" value="NC_018645.1"/>
</dbReference>
<dbReference type="GO" id="GO:0016757">
    <property type="term" value="F:glycosyltransferase activity"/>
    <property type="evidence" value="ECO:0007669"/>
    <property type="project" value="UniProtKB-KW"/>
</dbReference>
<dbReference type="CDD" id="cd03801">
    <property type="entry name" value="GT4_PimA-like"/>
    <property type="match status" value="1"/>
</dbReference>
<protein>
    <submittedName>
        <fullName evidence="4">Glycosyl transferase, group 1</fullName>
    </submittedName>
</protein>
<keyword evidence="2 4" id="KW-0808">Transferase</keyword>
<proteinExistence type="predicted"/>
<name>K0NGL9_DESTT</name>
<dbReference type="Pfam" id="PF00534">
    <property type="entry name" value="Glycos_transf_1"/>
    <property type="match status" value="1"/>
</dbReference>
<dbReference type="SUPFAM" id="SSF53756">
    <property type="entry name" value="UDP-Glycosyltransferase/glycogen phosphorylase"/>
    <property type="match status" value="1"/>
</dbReference>
<evidence type="ECO:0000256" key="1">
    <source>
        <dbReference type="ARBA" id="ARBA00022676"/>
    </source>
</evidence>
<evidence type="ECO:0000259" key="3">
    <source>
        <dbReference type="Pfam" id="PF00534"/>
    </source>
</evidence>
<sequence>MKLLMTSNIIFPSIAQMCDLDSHVGGGWLLTDVEALTSRFPDLKLGVLTMHPQASPGKYEDGHIMHYIVQGSSYAITHWPNRQILTGFAQAISDFQPDVIYVQGTEYNYGLAVSTVAPNIPSVVAIQGLVSTCRDAERSCMNISTLLRCRTAKDWLEYFLYKSPMEKRQAKLEVETLRRFCHILGRTQWSKAYARAIAPHAAYYHVDNIMHAEFCKAKWDIAVSEQYRIFSINGLLPRKGLHILLEAVNYLRRDFPDVSLRFPGIRLELNKSWPNIQMKGYEKFLCHLIQKWGLQNNVKGLGNLDASAMAVELTKAHVFAMPSFIENSSTSLCESMLVGTPSVAAYVGGMGTIAHDRMEALMFPAGDAVVLAEQIRALFEDKNLCIKLSQNARKTALYRHDSQKITDSLMQIFQSIV</sequence>
<dbReference type="AlphaFoldDB" id="K0NGL9"/>
<dbReference type="Gene3D" id="3.40.50.2000">
    <property type="entry name" value="Glycogen Phosphorylase B"/>
    <property type="match status" value="1"/>
</dbReference>
<dbReference type="PANTHER" id="PTHR12526:SF510">
    <property type="entry name" value="D-INOSITOL 3-PHOSPHATE GLYCOSYLTRANSFERASE"/>
    <property type="match status" value="1"/>
</dbReference>
<dbReference type="InterPro" id="IPR001296">
    <property type="entry name" value="Glyco_trans_1"/>
</dbReference>
<keyword evidence="5" id="KW-1185">Reference proteome</keyword>